<accession>A0A091D1Q5</accession>
<dbReference type="Proteomes" id="UP000028990">
    <property type="component" value="Unassembled WGS sequence"/>
</dbReference>
<proteinExistence type="predicted"/>
<feature type="region of interest" description="Disordered" evidence="2">
    <location>
        <begin position="1"/>
        <end position="23"/>
    </location>
</feature>
<protein>
    <submittedName>
        <fullName evidence="3">Protein FAM107B</fullName>
    </submittedName>
</protein>
<gene>
    <name evidence="3" type="ORF">H920_12585</name>
</gene>
<dbReference type="EMBL" id="KN123265">
    <property type="protein sequence ID" value="KFO26024.1"/>
    <property type="molecule type" value="Genomic_DNA"/>
</dbReference>
<evidence type="ECO:0000313" key="4">
    <source>
        <dbReference type="Proteomes" id="UP000028990"/>
    </source>
</evidence>
<reference evidence="3 4" key="1">
    <citation type="submission" date="2013-11" db="EMBL/GenBank/DDBJ databases">
        <title>The Damaraland mole rat (Fukomys damarensis) genome and evolution of African mole rats.</title>
        <authorList>
            <person name="Gladyshev V.N."/>
            <person name="Fang X."/>
        </authorList>
    </citation>
    <scope>NUCLEOTIDE SEQUENCE [LARGE SCALE GENOMIC DNA]</scope>
    <source>
        <tissue evidence="3">Liver</tissue>
    </source>
</reference>
<dbReference type="PANTHER" id="PTHR16768">
    <property type="entry name" value="DOWN REGULATED IN RENAL CARCINOMA 1/TU3A"/>
    <property type="match status" value="1"/>
</dbReference>
<evidence type="ECO:0000256" key="1">
    <source>
        <dbReference type="ARBA" id="ARBA00023054"/>
    </source>
</evidence>
<keyword evidence="1" id="KW-0175">Coiled coil</keyword>
<dbReference type="Pfam" id="PF06625">
    <property type="entry name" value="DUF1151"/>
    <property type="match status" value="1"/>
</dbReference>
<dbReference type="PANTHER" id="PTHR16768:SF1">
    <property type="entry name" value="PROTEIN FAM107B"/>
    <property type="match status" value="1"/>
</dbReference>
<dbReference type="InterPro" id="IPR009533">
    <property type="entry name" value="FAM107"/>
</dbReference>
<evidence type="ECO:0000256" key="2">
    <source>
        <dbReference type="SAM" id="MobiDB-lite"/>
    </source>
</evidence>
<dbReference type="AlphaFoldDB" id="A0A091D1Q5"/>
<feature type="compositionally biased region" description="Basic and acidic residues" evidence="2">
    <location>
        <begin position="10"/>
        <end position="23"/>
    </location>
</feature>
<sequence>MSVEGTSDLNVREEQVERRLDPKDSFPIPRRIVAEPDYADDDNPELIQPQKLVDPFKASQNHQDLHRKLLTQQKGSLAPQNKPELRKVMGKRKWDQVIKQKEEEAPKRKCDLEIELLKQR</sequence>
<name>A0A091D1Q5_FUKDA</name>
<organism evidence="3 4">
    <name type="scientific">Fukomys damarensis</name>
    <name type="common">Damaraland mole rat</name>
    <name type="synonym">Cryptomys damarensis</name>
    <dbReference type="NCBI Taxonomy" id="885580"/>
    <lineage>
        <taxon>Eukaryota</taxon>
        <taxon>Metazoa</taxon>
        <taxon>Chordata</taxon>
        <taxon>Craniata</taxon>
        <taxon>Vertebrata</taxon>
        <taxon>Euteleostomi</taxon>
        <taxon>Mammalia</taxon>
        <taxon>Eutheria</taxon>
        <taxon>Euarchontoglires</taxon>
        <taxon>Glires</taxon>
        <taxon>Rodentia</taxon>
        <taxon>Hystricomorpha</taxon>
        <taxon>Bathyergidae</taxon>
        <taxon>Fukomys</taxon>
    </lineage>
</organism>
<evidence type="ECO:0000313" key="3">
    <source>
        <dbReference type="EMBL" id="KFO26024.1"/>
    </source>
</evidence>
<keyword evidence="4" id="KW-1185">Reference proteome</keyword>